<dbReference type="EMBL" id="JBHSWU010000039">
    <property type="protein sequence ID" value="MFC6723721.1"/>
    <property type="molecule type" value="Genomic_DNA"/>
</dbReference>
<feature type="region of interest" description="Disordered" evidence="2">
    <location>
        <begin position="284"/>
        <end position="306"/>
    </location>
</feature>
<evidence type="ECO:0000256" key="2">
    <source>
        <dbReference type="SAM" id="MobiDB-lite"/>
    </source>
</evidence>
<reference evidence="4 5" key="1">
    <citation type="journal article" date="2019" name="Int. J. Syst. Evol. Microbiol.">
        <title>The Global Catalogue of Microorganisms (GCM) 10K type strain sequencing project: providing services to taxonomists for standard genome sequencing and annotation.</title>
        <authorList>
            <consortium name="The Broad Institute Genomics Platform"/>
            <consortium name="The Broad Institute Genome Sequencing Center for Infectious Disease"/>
            <person name="Wu L."/>
            <person name="Ma J."/>
        </authorList>
    </citation>
    <scope>NUCLEOTIDE SEQUENCE [LARGE SCALE GENOMIC DNA]</scope>
    <source>
        <strain evidence="4 5">NBRC 111368</strain>
    </source>
</reference>
<dbReference type="InterPro" id="IPR001279">
    <property type="entry name" value="Metallo-B-lactamas"/>
</dbReference>
<organism evidence="4 5">
    <name type="scientific">Halobium palmae</name>
    <dbReference type="NCBI Taxonomy" id="1776492"/>
    <lineage>
        <taxon>Archaea</taxon>
        <taxon>Methanobacteriati</taxon>
        <taxon>Methanobacteriota</taxon>
        <taxon>Stenosarchaea group</taxon>
        <taxon>Halobacteria</taxon>
        <taxon>Halobacteriales</taxon>
        <taxon>Haloferacaceae</taxon>
        <taxon>Halobium</taxon>
    </lineage>
</organism>
<sequence length="306" mass="33485">MEVTLLGTGCPAPNLDRAGTALTVNVDGETFLVDCGPRTVYELLRNGIDPGSISELLFTHHHVDHNAAFPHFVISSWTAGRESLRVYGPDGTDDLIEALYTVYDEDLAYRAEVGYDARGIKDIEWIPVENGSRFERHDTTIDALAVEHSIETYAYRFESPNGECFVFSGDTRKLDTLADFAENADVLVHDAHMSPVGDPPDDSGEEFVYERYQSPYPDEMSEQLAQTHCTPEQAGEIAAAAGVDTLVLTHFPPYRDTGAIHAGAAKAFDGQIIVGRDGLEIDVTNPTQTRESNGNHPARTTGDNLL</sequence>
<gene>
    <name evidence="4" type="ORF">ACFQE1_04860</name>
</gene>
<evidence type="ECO:0000313" key="5">
    <source>
        <dbReference type="Proteomes" id="UP001596328"/>
    </source>
</evidence>
<protein>
    <submittedName>
        <fullName evidence="4">MBL fold metallo-hydrolase</fullName>
    </submittedName>
</protein>
<dbReference type="SUPFAM" id="SSF56281">
    <property type="entry name" value="Metallo-hydrolase/oxidoreductase"/>
    <property type="match status" value="1"/>
</dbReference>
<dbReference type="GO" id="GO:0016787">
    <property type="term" value="F:hydrolase activity"/>
    <property type="evidence" value="ECO:0007669"/>
    <property type="project" value="UniProtKB-KW"/>
</dbReference>
<dbReference type="CDD" id="cd07719">
    <property type="entry name" value="arylsulfatase_AtsA-like_MBL-fold"/>
    <property type="match status" value="1"/>
</dbReference>
<dbReference type="PANTHER" id="PTHR46018:SF2">
    <property type="entry name" value="ZINC PHOSPHODIESTERASE ELAC PROTEIN 1"/>
    <property type="match status" value="1"/>
</dbReference>
<keyword evidence="5" id="KW-1185">Reference proteome</keyword>
<comment type="caution">
    <text evidence="4">The sequence shown here is derived from an EMBL/GenBank/DDBJ whole genome shotgun (WGS) entry which is preliminary data.</text>
</comment>
<evidence type="ECO:0000256" key="1">
    <source>
        <dbReference type="ARBA" id="ARBA00022801"/>
    </source>
</evidence>
<dbReference type="PANTHER" id="PTHR46018">
    <property type="entry name" value="ZINC PHOSPHODIESTERASE ELAC PROTEIN 1"/>
    <property type="match status" value="1"/>
</dbReference>
<accession>A0ABD5RWT0</accession>
<feature type="compositionally biased region" description="Polar residues" evidence="2">
    <location>
        <begin position="284"/>
        <end position="295"/>
    </location>
</feature>
<evidence type="ECO:0000259" key="3">
    <source>
        <dbReference type="SMART" id="SM00849"/>
    </source>
</evidence>
<feature type="domain" description="Metallo-beta-lactamase" evidence="3">
    <location>
        <begin position="18"/>
        <end position="228"/>
    </location>
</feature>
<dbReference type="Gene3D" id="3.60.15.10">
    <property type="entry name" value="Ribonuclease Z/Hydroxyacylglutathione hydrolase-like"/>
    <property type="match status" value="1"/>
</dbReference>
<proteinExistence type="predicted"/>
<name>A0ABD5RWT0_9EURY</name>
<dbReference type="AlphaFoldDB" id="A0ABD5RWT0"/>
<dbReference type="Pfam" id="PF12706">
    <property type="entry name" value="Lactamase_B_2"/>
    <property type="match status" value="1"/>
</dbReference>
<dbReference type="InterPro" id="IPR044094">
    <property type="entry name" value="AtsA-like_MBL-fold"/>
</dbReference>
<evidence type="ECO:0000313" key="4">
    <source>
        <dbReference type="EMBL" id="MFC6723721.1"/>
    </source>
</evidence>
<dbReference type="InterPro" id="IPR036866">
    <property type="entry name" value="RibonucZ/Hydroxyglut_hydro"/>
</dbReference>
<dbReference type="SMART" id="SM00849">
    <property type="entry name" value="Lactamase_B"/>
    <property type="match status" value="1"/>
</dbReference>
<keyword evidence="1" id="KW-0378">Hydrolase</keyword>
<dbReference type="Proteomes" id="UP001596328">
    <property type="component" value="Unassembled WGS sequence"/>
</dbReference>